<keyword evidence="2" id="KW-1185">Reference proteome</keyword>
<name>A0ABQ9G248_9NEOP</name>
<comment type="caution">
    <text evidence="1">The sequence shown here is derived from an EMBL/GenBank/DDBJ whole genome shotgun (WGS) entry which is preliminary data.</text>
</comment>
<accession>A0ABQ9G248</accession>
<dbReference type="Proteomes" id="UP001159363">
    <property type="component" value="Chromosome 15"/>
</dbReference>
<proteinExistence type="predicted"/>
<protein>
    <submittedName>
        <fullName evidence="1">Uncharacterized protein</fullName>
    </submittedName>
</protein>
<gene>
    <name evidence="1" type="ORF">PR048_032418</name>
</gene>
<dbReference type="EMBL" id="JARBHB010000016">
    <property type="protein sequence ID" value="KAJ8866559.1"/>
    <property type="molecule type" value="Genomic_DNA"/>
</dbReference>
<organism evidence="1 2">
    <name type="scientific">Dryococelus australis</name>
    <dbReference type="NCBI Taxonomy" id="614101"/>
    <lineage>
        <taxon>Eukaryota</taxon>
        <taxon>Metazoa</taxon>
        <taxon>Ecdysozoa</taxon>
        <taxon>Arthropoda</taxon>
        <taxon>Hexapoda</taxon>
        <taxon>Insecta</taxon>
        <taxon>Pterygota</taxon>
        <taxon>Neoptera</taxon>
        <taxon>Polyneoptera</taxon>
        <taxon>Phasmatodea</taxon>
        <taxon>Verophasmatodea</taxon>
        <taxon>Anareolatae</taxon>
        <taxon>Phasmatidae</taxon>
        <taxon>Eurycanthinae</taxon>
        <taxon>Dryococelus</taxon>
    </lineage>
</organism>
<evidence type="ECO:0000313" key="1">
    <source>
        <dbReference type="EMBL" id="KAJ8866559.1"/>
    </source>
</evidence>
<evidence type="ECO:0000313" key="2">
    <source>
        <dbReference type="Proteomes" id="UP001159363"/>
    </source>
</evidence>
<reference evidence="1 2" key="1">
    <citation type="submission" date="2023-02" db="EMBL/GenBank/DDBJ databases">
        <title>LHISI_Scaffold_Assembly.</title>
        <authorList>
            <person name="Stuart O.P."/>
            <person name="Cleave R."/>
            <person name="Magrath M.J.L."/>
            <person name="Mikheyev A.S."/>
        </authorList>
    </citation>
    <scope>NUCLEOTIDE SEQUENCE [LARGE SCALE GENOMIC DNA]</scope>
    <source>
        <strain evidence="1">Daus_M_001</strain>
        <tissue evidence="1">Leg muscle</tissue>
    </source>
</reference>
<sequence>MSFSHEQRVSMLEHYFISRSHPHPAVPNDSATTTLISRFRERESAAEKKTLSGPAILAEAKLADVGRMLPFAPSINPEKKTTSASRDFNSPSSYWSIPHLTLLCSLLYRVHYWPFINQWRSRADNDPTKCPLSDDWTLIARAVVPRIAASLSGAQEQETGCPRYLSVPAPTASIYRLAFDTFCIGYRQLPSFPSGSPLRQHLDRNGVAGYQNVGAAFSNQRLVNNPPAGRPANRGSLLSKPELATPVSEITFTEGHLIELLSTGESSALNWECVTYSRRPLEDPELSVPMLHKRGSVPRVHAGHLPNEPIPCRFSSRLSSPLPRSPYSPPSPPPPPHSVFRVALFLGPTEKKEKNSTSFCQGRWIGGCSLCVCVCVRGGGWLFGKGGMGEIRIKKQGGRLSSNLIPNIRDGRHVSGPRWPREYVDITKVGQGYPCRVRPGITLLENWIVKPHPPKLESVFTRTHWAANRSRYDLLIGIGHLEGRFGETSADSSGNFVKLHQQRLPPVRCGNRGGSVPLCIETWIMGLARTSPRLNWWSSISRDRIFVAEHHSPAIRKLPRCPFLVECHTYLAMLKTTPVVCLHTSHDGTIPSAGGPAGVDPRLLNGCVYPPVPTLSPMRASGVSRAVQVARNAPKRLTFLSEAEDAASLSSSWEKG</sequence>